<evidence type="ECO:0000259" key="2">
    <source>
        <dbReference type="Pfam" id="PF07985"/>
    </source>
</evidence>
<name>A0AAW1RV47_9CHLO</name>
<comment type="similarity">
    <text evidence="1">Belongs to the SRR1 family.</text>
</comment>
<dbReference type="InterPro" id="IPR040044">
    <property type="entry name" value="SRR1L"/>
</dbReference>
<dbReference type="GO" id="GO:0005737">
    <property type="term" value="C:cytoplasm"/>
    <property type="evidence" value="ECO:0007669"/>
    <property type="project" value="TreeGrafter"/>
</dbReference>
<comment type="caution">
    <text evidence="3">The sequence shown here is derived from an EMBL/GenBank/DDBJ whole genome shotgun (WGS) entry which is preliminary data.</text>
</comment>
<accession>A0AAW1RV47</accession>
<dbReference type="PANTHER" id="PTHR28626">
    <property type="entry name" value="SRR1-LIKE PROTEIN"/>
    <property type="match status" value="1"/>
</dbReference>
<evidence type="ECO:0000256" key="1">
    <source>
        <dbReference type="ARBA" id="ARBA00009856"/>
    </source>
</evidence>
<proteinExistence type="inferred from homology"/>
<feature type="domain" description="SRR1-like" evidence="2">
    <location>
        <begin position="98"/>
        <end position="261"/>
    </location>
</feature>
<dbReference type="InterPro" id="IPR012942">
    <property type="entry name" value="SRR1-like"/>
</dbReference>
<keyword evidence="4" id="KW-1185">Reference proteome</keyword>
<dbReference type="Proteomes" id="UP001445335">
    <property type="component" value="Unassembled WGS sequence"/>
</dbReference>
<evidence type="ECO:0000313" key="4">
    <source>
        <dbReference type="Proteomes" id="UP001445335"/>
    </source>
</evidence>
<gene>
    <name evidence="3" type="ORF">WJX81_005405</name>
</gene>
<protein>
    <recommendedName>
        <fullName evidence="2">SRR1-like domain-containing protein</fullName>
    </recommendedName>
</protein>
<dbReference type="Pfam" id="PF07985">
    <property type="entry name" value="SRR1"/>
    <property type="match status" value="1"/>
</dbReference>
<dbReference type="EMBL" id="JALJOU010000024">
    <property type="protein sequence ID" value="KAK9836996.1"/>
    <property type="molecule type" value="Genomic_DNA"/>
</dbReference>
<sequence length="277" mass="29977">MLDIRAAADEWKVVRRRGRATRTSTPVTIAGCEGDEGSTAAAQPAAAVARAAGRRGQERTLAERISFLCGKVREAQAEVRDSAFYSCGPGAAAWRWEAAEALVVFGLGSLEGGPVPRYQLALALLLAARLPALRRPIEAYDPVFTELDRAVLADLEVQMLDADEQGRRVAAVPTLFYLPHCEVELCDGLLAANAASHTLGRVAVLGNSFRLYAERWALCGGSAQHAHRRARPEWGRPRVVEVDIAAEFRAVPAAFNDMGVHLFPRWDPVMRTVAPAG</sequence>
<reference evidence="3 4" key="1">
    <citation type="journal article" date="2024" name="Nat. Commun.">
        <title>Phylogenomics reveals the evolutionary origins of lichenization in chlorophyte algae.</title>
        <authorList>
            <person name="Puginier C."/>
            <person name="Libourel C."/>
            <person name="Otte J."/>
            <person name="Skaloud P."/>
            <person name="Haon M."/>
            <person name="Grisel S."/>
            <person name="Petersen M."/>
            <person name="Berrin J.G."/>
            <person name="Delaux P.M."/>
            <person name="Dal Grande F."/>
            <person name="Keller J."/>
        </authorList>
    </citation>
    <scope>NUCLEOTIDE SEQUENCE [LARGE SCALE GENOMIC DNA]</scope>
    <source>
        <strain evidence="3 4">SAG 245.80</strain>
    </source>
</reference>
<dbReference type="PANTHER" id="PTHR28626:SF3">
    <property type="entry name" value="SRR1-LIKE PROTEIN"/>
    <property type="match status" value="1"/>
</dbReference>
<dbReference type="AlphaFoldDB" id="A0AAW1RV47"/>
<dbReference type="GO" id="GO:0005634">
    <property type="term" value="C:nucleus"/>
    <property type="evidence" value="ECO:0007669"/>
    <property type="project" value="TreeGrafter"/>
</dbReference>
<organism evidence="3 4">
    <name type="scientific">Elliptochloris bilobata</name>
    <dbReference type="NCBI Taxonomy" id="381761"/>
    <lineage>
        <taxon>Eukaryota</taxon>
        <taxon>Viridiplantae</taxon>
        <taxon>Chlorophyta</taxon>
        <taxon>core chlorophytes</taxon>
        <taxon>Trebouxiophyceae</taxon>
        <taxon>Trebouxiophyceae incertae sedis</taxon>
        <taxon>Elliptochloris clade</taxon>
        <taxon>Elliptochloris</taxon>
    </lineage>
</organism>
<evidence type="ECO:0000313" key="3">
    <source>
        <dbReference type="EMBL" id="KAK9836996.1"/>
    </source>
</evidence>